<keyword evidence="2 8" id="KW-0812">Transmembrane</keyword>
<evidence type="ECO:0000313" key="10">
    <source>
        <dbReference type="EMBL" id="KAK8767781.1"/>
    </source>
</evidence>
<feature type="transmembrane region" description="Helical" evidence="8">
    <location>
        <begin position="1278"/>
        <end position="1300"/>
    </location>
</feature>
<evidence type="ECO:0000256" key="3">
    <source>
        <dbReference type="ARBA" id="ARBA00022741"/>
    </source>
</evidence>
<dbReference type="GO" id="GO:0016020">
    <property type="term" value="C:membrane"/>
    <property type="evidence" value="ECO:0007669"/>
    <property type="project" value="UniProtKB-SubCell"/>
</dbReference>
<keyword evidence="6 8" id="KW-0472">Membrane</keyword>
<dbReference type="InterPro" id="IPR003593">
    <property type="entry name" value="AAA+_ATPase"/>
</dbReference>
<protein>
    <recommendedName>
        <fullName evidence="9">ABC transporter domain-containing protein</fullName>
    </recommendedName>
</protein>
<feature type="transmembrane region" description="Helical" evidence="8">
    <location>
        <begin position="1357"/>
        <end position="1378"/>
    </location>
</feature>
<keyword evidence="11" id="KW-1185">Reference proteome</keyword>
<dbReference type="PANTHER" id="PTHR19229:SF250">
    <property type="entry name" value="ABC TRANSPORTER DOMAIN-CONTAINING PROTEIN-RELATED"/>
    <property type="match status" value="1"/>
</dbReference>
<dbReference type="PANTHER" id="PTHR19229">
    <property type="entry name" value="ATP-BINDING CASSETTE TRANSPORTER SUBFAMILY A ABCA"/>
    <property type="match status" value="1"/>
</dbReference>
<evidence type="ECO:0000256" key="1">
    <source>
        <dbReference type="ARBA" id="ARBA00004141"/>
    </source>
</evidence>
<feature type="transmembrane region" description="Helical" evidence="8">
    <location>
        <begin position="725"/>
        <end position="749"/>
    </location>
</feature>
<feature type="compositionally biased region" description="Low complexity" evidence="7">
    <location>
        <begin position="294"/>
        <end position="309"/>
    </location>
</feature>
<organism evidence="10 11">
    <name type="scientific">Amblyomma americanum</name>
    <name type="common">Lone star tick</name>
    <dbReference type="NCBI Taxonomy" id="6943"/>
    <lineage>
        <taxon>Eukaryota</taxon>
        <taxon>Metazoa</taxon>
        <taxon>Ecdysozoa</taxon>
        <taxon>Arthropoda</taxon>
        <taxon>Chelicerata</taxon>
        <taxon>Arachnida</taxon>
        <taxon>Acari</taxon>
        <taxon>Parasitiformes</taxon>
        <taxon>Ixodida</taxon>
        <taxon>Ixodoidea</taxon>
        <taxon>Ixodidae</taxon>
        <taxon>Amblyomminae</taxon>
        <taxon>Amblyomma</taxon>
    </lineage>
</organism>
<feature type="compositionally biased region" description="Basic and acidic residues" evidence="7">
    <location>
        <begin position="1"/>
        <end position="28"/>
    </location>
</feature>
<keyword evidence="3" id="KW-0547">Nucleotide-binding</keyword>
<dbReference type="InterPro" id="IPR013525">
    <property type="entry name" value="ABC2_TM"/>
</dbReference>
<accession>A0AAQ4DZ91</accession>
<name>A0AAQ4DZ91_AMBAM</name>
<dbReference type="Gene3D" id="3.40.50.300">
    <property type="entry name" value="P-loop containing nucleotide triphosphate hydrolases"/>
    <property type="match status" value="2"/>
</dbReference>
<feature type="transmembrane region" description="Helical" evidence="8">
    <location>
        <begin position="1384"/>
        <end position="1406"/>
    </location>
</feature>
<feature type="compositionally biased region" description="Polar residues" evidence="7">
    <location>
        <begin position="206"/>
        <end position="215"/>
    </location>
</feature>
<feature type="domain" description="ABC transporter" evidence="9">
    <location>
        <begin position="1535"/>
        <end position="1765"/>
    </location>
</feature>
<feature type="region of interest" description="Disordered" evidence="7">
    <location>
        <begin position="160"/>
        <end position="184"/>
    </location>
</feature>
<dbReference type="Proteomes" id="UP001321473">
    <property type="component" value="Unassembled WGS sequence"/>
</dbReference>
<comment type="caution">
    <text evidence="10">The sequence shown here is derived from an EMBL/GenBank/DDBJ whole genome shotgun (WGS) entry which is preliminary data.</text>
</comment>
<evidence type="ECO:0000256" key="4">
    <source>
        <dbReference type="ARBA" id="ARBA00022840"/>
    </source>
</evidence>
<evidence type="ECO:0000256" key="6">
    <source>
        <dbReference type="ARBA" id="ARBA00023136"/>
    </source>
</evidence>
<keyword evidence="4" id="KW-0067">ATP-binding</keyword>
<dbReference type="InterPro" id="IPR027417">
    <property type="entry name" value="P-loop_NTPase"/>
</dbReference>
<dbReference type="GO" id="GO:0016887">
    <property type="term" value="F:ATP hydrolysis activity"/>
    <property type="evidence" value="ECO:0007669"/>
    <property type="project" value="InterPro"/>
</dbReference>
<dbReference type="InterPro" id="IPR003439">
    <property type="entry name" value="ABC_transporter-like_ATP-bd"/>
</dbReference>
<evidence type="ECO:0000256" key="7">
    <source>
        <dbReference type="SAM" id="MobiDB-lite"/>
    </source>
</evidence>
<feature type="transmembrane region" description="Helical" evidence="8">
    <location>
        <begin position="685"/>
        <end position="713"/>
    </location>
</feature>
<dbReference type="InterPro" id="IPR026082">
    <property type="entry name" value="ABCA"/>
</dbReference>
<evidence type="ECO:0000313" key="11">
    <source>
        <dbReference type="Proteomes" id="UP001321473"/>
    </source>
</evidence>
<gene>
    <name evidence="10" type="ORF">V5799_005440</name>
</gene>
<sequence>MNRVEKQEEEELRRQSRDTEREPLREQEPPNASSWRTHLMRRSQRRSLHAAAGHCELPLRPSRSLLKDQKPGPCRASLIRLAVPVAEHHVEPAAQETTLGRQLLEPVAVVALEIEALFEPGLACVNVPVSRSLRDSAKTRKLQDAQKPDAGLIERKGTVKVKSTRASNKRVGSPGRLSASTPSATAEVAAPTVSSQPVRIVPAVQTERQASTESPTRTRKPPVLPISAAAPDGEFAPQLVPPLPAVHEKKSPSLIKALPPTHAEYSAWSTTPFSVCLLPVESQADAFLPKQESEPAGSPSAKASAGADSTKPVPLPPPPASCVPESTEQAEDKKHAPDSKQAGAAEEPKGKEKVSLTSQIRLKVKKWKRSRPKKNPQAEGNAAQQNLKSSERKEQDSSTYRAGWAFHIPLPEMGSSIRQLYVILWKDVYVNQIRRHLVWTLLELAFTVIAMYGIGKDSLELRFGEPQPAQVFPRVQPLQLWEHTVAKILYTPDVPLLAKVMGKVREELSIPVAEAVSSADELDLLIEGDLVTGPVVGVIFEDNMSRIDKLPDVVRYRIRIPVLSFDVHLQYWQELALPGPQPVYSSAEMFALLPLQYSLERHLVQQIAANRFGHASAAGEQAQVQLQRFPYPAYYPEEFNTTYSRLVFHFGVGFLLPFASVVAKITDEKCSGMRELLSIAGTSELVYWGSHFLSSSFTTLLLSCVCMLFLFVFGSNPVLSYSDPLLVFIVLVNFNSLTILHAMFVSVLLTSSRLSTIFSMIYWIFSIAFPYLMLQNPLGRGYYLRSRASKIISSVSPGMGLHWAFMIIERFERFRLVHPSSGQIIVDNYDVVLHTEEARERIAYCPADNVLFDELTVEEHLLFFAMMKGLAMNKIRPEINLLLTDIQMSAHMSYRPSTLSDGMKRLLCVAITLLVASKSKILVLDEPTATMDPHSQREVWELLLKARRHCCILLTTQNLHEADVLADKIGIMNKGLLWCCGSPGFLRERFRAGYNIRIVKEAGCNDAAIEALIKRHMPHVVVRQESDFEVEYAIGANPGNRRLTAMFKELDRERNNLKIGPMSVAMSSLEEVLDKVRWVVPVSVLLLATYLQHMFTEDKMVSSDFYTDRLTYTTKVLHGLVPMAFITANHSVDPVMRHLKKLISEEDIRLIDVSADHTSSRLLDIADENPRTYNYRLLFGAIFRGNTTPTLWFNGQCPHAAPLLVNLYHSALLRNITGRPKARLQLSIQPHNNQTASERRHGGAGGNNGGKMDLHILLQSKLYFAGLPLSADAVLVEVLMGIFMPLALCFHAASFVVFPITERCSKFKHLQMMTGVSGAVYWLSNFLFDVVLAGACAVFFVPTICFSHRCLHDTEYIGKYLVCTSAMLAVMFISHGLSMVPFCYVASSLFSDSSFGLSVMVIFLFFVELPTRAFAVTLRALLGAGLVGALEPVIMHYTATVAEAQLVSLVPQVMDLLLRSVPTFTLTRAISKLLRLRRENYVCVTGGEFLRHACRHVELGRTLSLKYCCKDSDVTHEAQLVDRLCAGPLPPEYALVVRKLTKTFGLCRGISNISFALKRGQCLGIIGVTGAGKTELMQLLTGLSEGSSGDVYLDSLSLSRTPKEYASKLGYCPDALGLPDHLTGREIIELFCVLRGFCLDDTKAMVKNLLRIMELSSVANDITRSYTPGDKRKLCIALAIAGLPSVILLDEPSTGVDVSARAQIRRSLANIRQMTDCAILLTSNRSGVLEYRIATTYTTWGEMFSKMALIQKKYRLKEFYVSDTTLEQIFVSYARKQINFTKALASTS</sequence>
<evidence type="ECO:0000256" key="8">
    <source>
        <dbReference type="SAM" id="Phobius"/>
    </source>
</evidence>
<proteinExistence type="predicted"/>
<keyword evidence="5 8" id="KW-1133">Transmembrane helix</keyword>
<dbReference type="GO" id="GO:0005524">
    <property type="term" value="F:ATP binding"/>
    <property type="evidence" value="ECO:0007669"/>
    <property type="project" value="UniProtKB-KW"/>
</dbReference>
<feature type="region of interest" description="Disordered" evidence="7">
    <location>
        <begin position="290"/>
        <end position="396"/>
    </location>
</feature>
<feature type="compositionally biased region" description="Basic residues" evidence="7">
    <location>
        <begin position="362"/>
        <end position="374"/>
    </location>
</feature>
<comment type="subcellular location">
    <subcellularLocation>
        <location evidence="1">Membrane</location>
        <topology evidence="1">Multi-pass membrane protein</topology>
    </subcellularLocation>
</comment>
<dbReference type="Pfam" id="PF12698">
    <property type="entry name" value="ABC2_membrane_3"/>
    <property type="match status" value="2"/>
</dbReference>
<dbReference type="Pfam" id="PF00005">
    <property type="entry name" value="ABC_tran"/>
    <property type="match status" value="2"/>
</dbReference>
<feature type="region of interest" description="Disordered" evidence="7">
    <location>
        <begin position="1"/>
        <end position="37"/>
    </location>
</feature>
<dbReference type="EMBL" id="JARKHS020024997">
    <property type="protein sequence ID" value="KAK8767781.1"/>
    <property type="molecule type" value="Genomic_DNA"/>
</dbReference>
<feature type="transmembrane region" description="Helical" evidence="8">
    <location>
        <begin position="646"/>
        <end position="665"/>
    </location>
</feature>
<dbReference type="SUPFAM" id="SSF52540">
    <property type="entry name" value="P-loop containing nucleoside triphosphate hydrolases"/>
    <property type="match status" value="2"/>
</dbReference>
<feature type="domain" description="ABC transporter" evidence="9">
    <location>
        <begin position="752"/>
        <end position="999"/>
    </location>
</feature>
<feature type="transmembrane region" description="Helical" evidence="8">
    <location>
        <begin position="755"/>
        <end position="774"/>
    </location>
</feature>
<dbReference type="GO" id="GO:0140359">
    <property type="term" value="F:ABC-type transporter activity"/>
    <property type="evidence" value="ECO:0007669"/>
    <property type="project" value="InterPro"/>
</dbReference>
<dbReference type="GO" id="GO:0005319">
    <property type="term" value="F:lipid transporter activity"/>
    <property type="evidence" value="ECO:0007669"/>
    <property type="project" value="TreeGrafter"/>
</dbReference>
<dbReference type="SMART" id="SM00382">
    <property type="entry name" value="AAA"/>
    <property type="match status" value="1"/>
</dbReference>
<evidence type="ECO:0000256" key="2">
    <source>
        <dbReference type="ARBA" id="ARBA00022692"/>
    </source>
</evidence>
<dbReference type="PROSITE" id="PS50893">
    <property type="entry name" value="ABC_TRANSPORTER_2"/>
    <property type="match status" value="2"/>
</dbReference>
<feature type="region of interest" description="Disordered" evidence="7">
    <location>
        <begin position="203"/>
        <end position="223"/>
    </location>
</feature>
<reference evidence="10 11" key="1">
    <citation type="journal article" date="2023" name="Arcadia Sci">
        <title>De novo assembly of a long-read Amblyomma americanum tick genome.</title>
        <authorList>
            <person name="Chou S."/>
            <person name="Poskanzer K.E."/>
            <person name="Rollins M."/>
            <person name="Thuy-Boun P.S."/>
        </authorList>
    </citation>
    <scope>NUCLEOTIDE SEQUENCE [LARGE SCALE GENOMIC DNA]</scope>
    <source>
        <strain evidence="10">F_SG_1</strain>
        <tissue evidence="10">Salivary glands</tissue>
    </source>
</reference>
<evidence type="ECO:0000256" key="5">
    <source>
        <dbReference type="ARBA" id="ARBA00022989"/>
    </source>
</evidence>
<feature type="transmembrane region" description="Helical" evidence="8">
    <location>
        <begin position="1320"/>
        <end position="1345"/>
    </location>
</feature>
<evidence type="ECO:0000259" key="9">
    <source>
        <dbReference type="PROSITE" id="PS50893"/>
    </source>
</evidence>